<dbReference type="AlphaFoldDB" id="A0AA88P4B3"/>
<organism evidence="1 2">
    <name type="scientific">Cirrhinus molitorella</name>
    <name type="common">mud carp</name>
    <dbReference type="NCBI Taxonomy" id="172907"/>
    <lineage>
        <taxon>Eukaryota</taxon>
        <taxon>Metazoa</taxon>
        <taxon>Chordata</taxon>
        <taxon>Craniata</taxon>
        <taxon>Vertebrata</taxon>
        <taxon>Euteleostomi</taxon>
        <taxon>Actinopterygii</taxon>
        <taxon>Neopterygii</taxon>
        <taxon>Teleostei</taxon>
        <taxon>Ostariophysi</taxon>
        <taxon>Cypriniformes</taxon>
        <taxon>Cyprinidae</taxon>
        <taxon>Labeoninae</taxon>
        <taxon>Labeonini</taxon>
        <taxon>Cirrhinus</taxon>
    </lineage>
</organism>
<proteinExistence type="predicted"/>
<dbReference type="Proteomes" id="UP001187343">
    <property type="component" value="Unassembled WGS sequence"/>
</dbReference>
<dbReference type="EMBL" id="JAUYZG010000024">
    <property type="protein sequence ID" value="KAK2869714.1"/>
    <property type="molecule type" value="Genomic_DNA"/>
</dbReference>
<gene>
    <name evidence="1" type="ORF">Q8A67_024106</name>
</gene>
<comment type="caution">
    <text evidence="1">The sequence shown here is derived from an EMBL/GenBank/DDBJ whole genome shotgun (WGS) entry which is preliminary data.</text>
</comment>
<accession>A0AA88P4B3</accession>
<name>A0AA88P4B3_9TELE</name>
<sequence>MPRERRARGFVFGGEKCRADGACKGWRRMREVGAGDEADTRRRSRELRCTPLSEATAWKLLLNPKVHAYFTVMFKSQEPNL</sequence>
<reference evidence="1" key="1">
    <citation type="submission" date="2023-08" db="EMBL/GenBank/DDBJ databases">
        <title>Chromosome-level Genome Assembly of mud carp (Cirrhinus molitorella).</title>
        <authorList>
            <person name="Liu H."/>
        </authorList>
    </citation>
    <scope>NUCLEOTIDE SEQUENCE</scope>
    <source>
        <strain evidence="1">Prfri</strain>
        <tissue evidence="1">Muscle</tissue>
    </source>
</reference>
<protein>
    <submittedName>
        <fullName evidence="1">Uncharacterized protein</fullName>
    </submittedName>
</protein>
<evidence type="ECO:0000313" key="2">
    <source>
        <dbReference type="Proteomes" id="UP001187343"/>
    </source>
</evidence>
<evidence type="ECO:0000313" key="1">
    <source>
        <dbReference type="EMBL" id="KAK2869714.1"/>
    </source>
</evidence>
<keyword evidence="2" id="KW-1185">Reference proteome</keyword>